<comment type="caution">
    <text evidence="7">The sequence shown here is derived from an EMBL/GenBank/DDBJ whole genome shotgun (WGS) entry which is preliminary data.</text>
</comment>
<dbReference type="Pfam" id="PF07690">
    <property type="entry name" value="MFS_1"/>
    <property type="match status" value="2"/>
</dbReference>
<dbReference type="PANTHER" id="PTHR23502">
    <property type="entry name" value="MAJOR FACILITATOR SUPERFAMILY"/>
    <property type="match status" value="1"/>
</dbReference>
<sequence length="525" mass="57659">MTPVVPSTSHLPRIKYRRSLLDIHRYYEVSWATHDPFNPQQWSHARRVASTMCVCLIALVTTMASAIDSAVLTEASRHFGVSQVAESLATGLYLIGFGVGALIASPMSEIVGRFPVYIGALIIFGSWILGAALAPNFGSQLVFRFLAGLCGSAPLTVAGGSISDVWSTLEKTFGFPIFAIPGFGGPILGEYDIVYRATSTAHHRPVVGAYIGYSPHISWRWAEWIMLIFDGLVIAIIFLFKRETFAPQLLYYKAKFFREATGDARFKTAGEASGSGSLLPVLKRNFTRPWLLLMEPIVIFFTFYLTVVYIVLFTFLDGLHDDPSDPTNPPRYVYIFADTYGINEGLANICFLGLLIGILTSMVLVPILYRKTAKQLRDAGDDGSGRMIDRESRLFFAQIGAPAIPIGLFWMGWTDYPSIAIWSPLAASIAVGFGVICIFLSAYMYIIDSYQQYAASALTFVALVRYLAAGGMTVVGIPMYSNLGTHWTLTVLGIISAVAAPIPYVLTFWGPSLRKRSKWATAISA</sequence>
<feature type="transmembrane region" description="Helical" evidence="5">
    <location>
        <begin position="221"/>
        <end position="240"/>
    </location>
</feature>
<feature type="transmembrane region" description="Helical" evidence="5">
    <location>
        <begin position="141"/>
        <end position="162"/>
    </location>
</feature>
<evidence type="ECO:0000256" key="5">
    <source>
        <dbReference type="SAM" id="Phobius"/>
    </source>
</evidence>
<feature type="transmembrane region" description="Helical" evidence="5">
    <location>
        <begin position="394"/>
        <end position="413"/>
    </location>
</feature>
<dbReference type="GeneID" id="37056754"/>
<feature type="domain" description="Major facilitator superfamily (MFS) profile" evidence="6">
    <location>
        <begin position="50"/>
        <end position="514"/>
    </location>
</feature>
<dbReference type="OrthoDB" id="3936150at2759"/>
<evidence type="ECO:0000313" key="7">
    <source>
        <dbReference type="EMBL" id="PWY71316.1"/>
    </source>
</evidence>
<keyword evidence="2 5" id="KW-0812">Transmembrane</keyword>
<comment type="subcellular location">
    <subcellularLocation>
        <location evidence="1">Membrane</location>
        <topology evidence="1">Multi-pass membrane protein</topology>
    </subcellularLocation>
</comment>
<reference evidence="7" key="1">
    <citation type="submission" date="2016-12" db="EMBL/GenBank/DDBJ databases">
        <title>The genomes of Aspergillus section Nigri reveals drivers in fungal speciation.</title>
        <authorList>
            <consortium name="DOE Joint Genome Institute"/>
            <person name="Vesth T.C."/>
            <person name="Nybo J."/>
            <person name="Theobald S."/>
            <person name="Brandl J."/>
            <person name="Frisvad J.C."/>
            <person name="Nielsen K.F."/>
            <person name="Lyhne E.K."/>
            <person name="Kogle M.E."/>
            <person name="Kuo A."/>
            <person name="Riley R."/>
            <person name="Clum A."/>
            <person name="Nolan M."/>
            <person name="Lipzen A."/>
            <person name="Salamov A."/>
            <person name="Henrissat B."/>
            <person name="Wiebenga A."/>
            <person name="De vries R.P."/>
            <person name="Grigoriev I.V."/>
            <person name="Mortensen U.H."/>
            <person name="Andersen M.R."/>
            <person name="Baker S.E."/>
        </authorList>
    </citation>
    <scope>NUCLEOTIDE SEQUENCE</scope>
    <source>
        <strain evidence="7">CBS 122712</strain>
    </source>
</reference>
<dbReference type="GO" id="GO:0022857">
    <property type="term" value="F:transmembrane transporter activity"/>
    <property type="evidence" value="ECO:0007669"/>
    <property type="project" value="InterPro"/>
</dbReference>
<evidence type="ECO:0000256" key="1">
    <source>
        <dbReference type="ARBA" id="ARBA00004141"/>
    </source>
</evidence>
<dbReference type="GO" id="GO:0005886">
    <property type="term" value="C:plasma membrane"/>
    <property type="evidence" value="ECO:0007669"/>
    <property type="project" value="TreeGrafter"/>
</dbReference>
<evidence type="ECO:0000313" key="8">
    <source>
        <dbReference type="Proteomes" id="UP000246171"/>
    </source>
</evidence>
<dbReference type="SUPFAM" id="SSF103473">
    <property type="entry name" value="MFS general substrate transporter"/>
    <property type="match status" value="1"/>
</dbReference>
<dbReference type="InterPro" id="IPR011701">
    <property type="entry name" value="MFS"/>
</dbReference>
<dbReference type="EMBL" id="MSFU01000015">
    <property type="protein sequence ID" value="PWY71316.1"/>
    <property type="molecule type" value="Genomic_DNA"/>
</dbReference>
<gene>
    <name evidence="7" type="ORF">BO83DRAFT_417910</name>
</gene>
<feature type="transmembrane region" description="Helical" evidence="5">
    <location>
        <begin position="419"/>
        <end position="446"/>
    </location>
</feature>
<evidence type="ECO:0000256" key="4">
    <source>
        <dbReference type="ARBA" id="ARBA00023136"/>
    </source>
</evidence>
<dbReference type="RefSeq" id="XP_025387307.1">
    <property type="nucleotide sequence ID" value="XM_025534792.1"/>
</dbReference>
<feature type="transmembrane region" description="Helical" evidence="5">
    <location>
        <begin position="458"/>
        <end position="481"/>
    </location>
</feature>
<feature type="transmembrane region" description="Helical" evidence="5">
    <location>
        <begin position="290"/>
        <end position="316"/>
    </location>
</feature>
<dbReference type="InterPro" id="IPR036259">
    <property type="entry name" value="MFS_trans_sf"/>
</dbReference>
<keyword evidence="3 5" id="KW-1133">Transmembrane helix</keyword>
<evidence type="ECO:0000259" key="6">
    <source>
        <dbReference type="PROSITE" id="PS50850"/>
    </source>
</evidence>
<evidence type="ECO:0000256" key="2">
    <source>
        <dbReference type="ARBA" id="ARBA00022692"/>
    </source>
</evidence>
<keyword evidence="8" id="KW-1185">Reference proteome</keyword>
<keyword evidence="4 5" id="KW-0472">Membrane</keyword>
<dbReference type="PANTHER" id="PTHR23502:SF47">
    <property type="entry name" value="MAJOR FACILITATOR SUPERFAMILY (MFS) PROFILE DOMAIN-CONTAINING PROTEIN-RELATED"/>
    <property type="match status" value="1"/>
</dbReference>
<protein>
    <submittedName>
        <fullName evidence="7">MFS general substrate transporter</fullName>
    </submittedName>
</protein>
<feature type="transmembrane region" description="Helical" evidence="5">
    <location>
        <begin position="116"/>
        <end position="134"/>
    </location>
</feature>
<dbReference type="Gene3D" id="1.20.1250.20">
    <property type="entry name" value="MFS general substrate transporter like domains"/>
    <property type="match status" value="1"/>
</dbReference>
<name>A0A317VAS8_ASPEC</name>
<feature type="transmembrane region" description="Helical" evidence="5">
    <location>
        <begin position="84"/>
        <end position="104"/>
    </location>
</feature>
<feature type="transmembrane region" description="Helical" evidence="5">
    <location>
        <begin position="346"/>
        <end position="369"/>
    </location>
</feature>
<dbReference type="InterPro" id="IPR020846">
    <property type="entry name" value="MFS_dom"/>
</dbReference>
<dbReference type="Proteomes" id="UP000246171">
    <property type="component" value="Unassembled WGS sequence"/>
</dbReference>
<organism evidence="7 8">
    <name type="scientific">Aspergillus eucalypticola (strain CBS 122712 / IBT 29274)</name>
    <dbReference type="NCBI Taxonomy" id="1448314"/>
    <lineage>
        <taxon>Eukaryota</taxon>
        <taxon>Fungi</taxon>
        <taxon>Dikarya</taxon>
        <taxon>Ascomycota</taxon>
        <taxon>Pezizomycotina</taxon>
        <taxon>Eurotiomycetes</taxon>
        <taxon>Eurotiomycetidae</taxon>
        <taxon>Eurotiales</taxon>
        <taxon>Aspergillaceae</taxon>
        <taxon>Aspergillus</taxon>
        <taxon>Aspergillus subgen. Circumdati</taxon>
    </lineage>
</organism>
<dbReference type="VEuPathDB" id="FungiDB:BO83DRAFT_417910"/>
<dbReference type="AlphaFoldDB" id="A0A317VAS8"/>
<evidence type="ECO:0000256" key="3">
    <source>
        <dbReference type="ARBA" id="ARBA00022989"/>
    </source>
</evidence>
<feature type="transmembrane region" description="Helical" evidence="5">
    <location>
        <begin position="48"/>
        <end position="72"/>
    </location>
</feature>
<proteinExistence type="predicted"/>
<dbReference type="PROSITE" id="PS50850">
    <property type="entry name" value="MFS"/>
    <property type="match status" value="1"/>
</dbReference>
<accession>A0A317VAS8</accession>
<feature type="transmembrane region" description="Helical" evidence="5">
    <location>
        <begin position="487"/>
        <end position="509"/>
    </location>
</feature>